<feature type="compositionally biased region" description="Basic residues" evidence="1">
    <location>
        <begin position="1"/>
        <end position="13"/>
    </location>
</feature>
<evidence type="ECO:0000313" key="2">
    <source>
        <dbReference type="EMBL" id="JAE07959.1"/>
    </source>
</evidence>
<sequence length="33" mass="3526">MGKQHGSSRKLNQHSHSPNGSAPCTTQIGVHRS</sequence>
<dbReference type="AlphaFoldDB" id="A0A0A9F9R9"/>
<feature type="compositionally biased region" description="Polar residues" evidence="1">
    <location>
        <begin position="14"/>
        <end position="33"/>
    </location>
</feature>
<accession>A0A0A9F9R9</accession>
<name>A0A0A9F9R9_ARUDO</name>
<protein>
    <submittedName>
        <fullName evidence="2">Uncharacterized protein</fullName>
    </submittedName>
</protein>
<dbReference type="EMBL" id="GBRH01189937">
    <property type="protein sequence ID" value="JAE07959.1"/>
    <property type="molecule type" value="Transcribed_RNA"/>
</dbReference>
<evidence type="ECO:0000256" key="1">
    <source>
        <dbReference type="SAM" id="MobiDB-lite"/>
    </source>
</evidence>
<reference evidence="2" key="1">
    <citation type="submission" date="2014-09" db="EMBL/GenBank/DDBJ databases">
        <authorList>
            <person name="Magalhaes I.L.F."/>
            <person name="Oliveira U."/>
            <person name="Santos F.R."/>
            <person name="Vidigal T.H.D.A."/>
            <person name="Brescovit A.D."/>
            <person name="Santos A.J."/>
        </authorList>
    </citation>
    <scope>NUCLEOTIDE SEQUENCE</scope>
    <source>
        <tissue evidence="2">Shoot tissue taken approximately 20 cm above the soil surface</tissue>
    </source>
</reference>
<feature type="region of interest" description="Disordered" evidence="1">
    <location>
        <begin position="1"/>
        <end position="33"/>
    </location>
</feature>
<organism evidence="2">
    <name type="scientific">Arundo donax</name>
    <name type="common">Giant reed</name>
    <name type="synonym">Donax arundinaceus</name>
    <dbReference type="NCBI Taxonomy" id="35708"/>
    <lineage>
        <taxon>Eukaryota</taxon>
        <taxon>Viridiplantae</taxon>
        <taxon>Streptophyta</taxon>
        <taxon>Embryophyta</taxon>
        <taxon>Tracheophyta</taxon>
        <taxon>Spermatophyta</taxon>
        <taxon>Magnoliopsida</taxon>
        <taxon>Liliopsida</taxon>
        <taxon>Poales</taxon>
        <taxon>Poaceae</taxon>
        <taxon>PACMAD clade</taxon>
        <taxon>Arundinoideae</taxon>
        <taxon>Arundineae</taxon>
        <taxon>Arundo</taxon>
    </lineage>
</organism>
<reference evidence="2" key="2">
    <citation type="journal article" date="2015" name="Data Brief">
        <title>Shoot transcriptome of the giant reed, Arundo donax.</title>
        <authorList>
            <person name="Barrero R.A."/>
            <person name="Guerrero F.D."/>
            <person name="Moolhuijzen P."/>
            <person name="Goolsby J.A."/>
            <person name="Tidwell J."/>
            <person name="Bellgard S.E."/>
            <person name="Bellgard M.I."/>
        </authorList>
    </citation>
    <scope>NUCLEOTIDE SEQUENCE</scope>
    <source>
        <tissue evidence="2">Shoot tissue taken approximately 20 cm above the soil surface</tissue>
    </source>
</reference>
<proteinExistence type="predicted"/>